<name>A0A6F8ZDN4_9FIRM</name>
<proteinExistence type="predicted"/>
<gene>
    <name evidence="4" type="ORF">R50_0298</name>
</gene>
<dbReference type="InterPro" id="IPR028098">
    <property type="entry name" value="Glyco_trans_4-like_N"/>
</dbReference>
<keyword evidence="5" id="KW-1185">Reference proteome</keyword>
<dbReference type="PANTHER" id="PTHR46401:SF2">
    <property type="entry name" value="GLYCOSYLTRANSFERASE WBBK-RELATED"/>
    <property type="match status" value="1"/>
</dbReference>
<organism evidence="4 5">
    <name type="scientific">Candidatus Hydrogenisulfobacillus filiaventi</name>
    <dbReference type="NCBI Taxonomy" id="2707344"/>
    <lineage>
        <taxon>Bacteria</taxon>
        <taxon>Bacillati</taxon>
        <taxon>Bacillota</taxon>
        <taxon>Clostridia</taxon>
        <taxon>Eubacteriales</taxon>
        <taxon>Clostridiales Family XVII. Incertae Sedis</taxon>
        <taxon>Candidatus Hydrogenisulfobacillus</taxon>
    </lineage>
</organism>
<evidence type="ECO:0000313" key="5">
    <source>
        <dbReference type="Proteomes" id="UP000503399"/>
    </source>
</evidence>
<evidence type="ECO:0000256" key="1">
    <source>
        <dbReference type="ARBA" id="ARBA00022679"/>
    </source>
</evidence>
<dbReference type="AlphaFoldDB" id="A0A6F8ZDN4"/>
<dbReference type="CDD" id="cd03809">
    <property type="entry name" value="GT4_MtfB-like"/>
    <property type="match status" value="1"/>
</dbReference>
<dbReference type="KEGG" id="hfv:R50_0298"/>
<dbReference type="GO" id="GO:0016757">
    <property type="term" value="F:glycosyltransferase activity"/>
    <property type="evidence" value="ECO:0007669"/>
    <property type="project" value="InterPro"/>
</dbReference>
<evidence type="ECO:0000259" key="2">
    <source>
        <dbReference type="Pfam" id="PF00534"/>
    </source>
</evidence>
<evidence type="ECO:0000313" key="4">
    <source>
        <dbReference type="EMBL" id="CAB1127804.1"/>
    </source>
</evidence>
<dbReference type="Gene3D" id="3.40.50.2000">
    <property type="entry name" value="Glycogen Phosphorylase B"/>
    <property type="match status" value="2"/>
</dbReference>
<dbReference type="Pfam" id="PF00534">
    <property type="entry name" value="Glycos_transf_1"/>
    <property type="match status" value="1"/>
</dbReference>
<sequence>MTALRIAVDALLYSRQAAGIGHYIRHLVTAYAAVFPEDEVWAVLNPGLSLPVSRCFHPAHPLNGSGARILYEQMVLPRLLGRVGYDVAHFPDYQLPIAGRVPRAVITVHDLVAFRMPETFPPRAGRVKRYLMAQSVRRAAHVIVPSRATRDDLVHVLGIPPERITVIPHGVTHLPRDDGPSPWPRPYFLAVGTLEPRKNLVRLIQGYSRLCRARGGDCPDLVVAGKPGWMYEPIYRAPAENGVEGRVTFLDYVAESLLVKLFSHAEALCFPSLYEGFGLPVAEAMTIGTPVVASNRGALAEIGEGAAFLVDPLDPDSIAAGLETVLTHPAEVEVRRRLGQERMRRLTWEAAARATRAVYERVATAR</sequence>
<dbReference type="InterPro" id="IPR001296">
    <property type="entry name" value="Glyco_trans_1"/>
</dbReference>
<feature type="domain" description="Glycosyltransferase subfamily 4-like N-terminal" evidence="3">
    <location>
        <begin position="52"/>
        <end position="171"/>
    </location>
</feature>
<protein>
    <submittedName>
        <fullName evidence="4">Glycosyltransferase family 1 protein</fullName>
    </submittedName>
</protein>
<feature type="domain" description="Glycosyl transferase family 1" evidence="2">
    <location>
        <begin position="184"/>
        <end position="341"/>
    </location>
</feature>
<dbReference type="GO" id="GO:0009103">
    <property type="term" value="P:lipopolysaccharide biosynthetic process"/>
    <property type="evidence" value="ECO:0007669"/>
    <property type="project" value="TreeGrafter"/>
</dbReference>
<dbReference type="PANTHER" id="PTHR46401">
    <property type="entry name" value="GLYCOSYLTRANSFERASE WBBK-RELATED"/>
    <property type="match status" value="1"/>
</dbReference>
<keyword evidence="1 4" id="KW-0808">Transferase</keyword>
<dbReference type="Pfam" id="PF13439">
    <property type="entry name" value="Glyco_transf_4"/>
    <property type="match status" value="1"/>
</dbReference>
<dbReference type="EMBL" id="LR778114">
    <property type="protein sequence ID" value="CAB1127804.1"/>
    <property type="molecule type" value="Genomic_DNA"/>
</dbReference>
<dbReference type="Proteomes" id="UP000503399">
    <property type="component" value="Chromosome"/>
</dbReference>
<dbReference type="SUPFAM" id="SSF53756">
    <property type="entry name" value="UDP-Glycosyltransferase/glycogen phosphorylase"/>
    <property type="match status" value="1"/>
</dbReference>
<reference evidence="4 5" key="1">
    <citation type="submission" date="2020-02" db="EMBL/GenBank/DDBJ databases">
        <authorList>
            <person name="Hogendoorn C."/>
        </authorList>
    </citation>
    <scope>NUCLEOTIDE SEQUENCE [LARGE SCALE GENOMIC DNA]</scope>
    <source>
        <strain evidence="4">R501</strain>
    </source>
</reference>
<accession>A0A6F8ZDN4</accession>
<evidence type="ECO:0000259" key="3">
    <source>
        <dbReference type="Pfam" id="PF13439"/>
    </source>
</evidence>